<evidence type="ECO:0000256" key="1">
    <source>
        <dbReference type="SAM" id="Phobius"/>
    </source>
</evidence>
<accession>A7N8J1</accession>
<dbReference type="AlphaFoldDB" id="A7N8J1"/>
<dbReference type="KEGG" id="vha:VIBHAR_05769"/>
<dbReference type="EMBL" id="CP000790">
    <property type="protein sequence ID" value="ABU73663.1"/>
    <property type="molecule type" value="Genomic_DNA"/>
</dbReference>
<dbReference type="RefSeq" id="WP_012129358.1">
    <property type="nucleotide sequence ID" value="NC_009784.1"/>
</dbReference>
<reference evidence="2 3" key="1">
    <citation type="submission" date="2007-08" db="EMBL/GenBank/DDBJ databases">
        <authorList>
            <consortium name="The Vibrio harveyi Genome Sequencing Project"/>
            <person name="Bassler B."/>
            <person name="Clifton S.W."/>
            <person name="Fulton L."/>
            <person name="Delehaunty K."/>
            <person name="Fronick C."/>
            <person name="Harrison M."/>
            <person name="Markivic C."/>
            <person name="Fulton R."/>
            <person name="Tin-Wollam A.-M."/>
            <person name="Shah N."/>
            <person name="Pepin K."/>
            <person name="Nash W."/>
            <person name="Thiruvilangam P."/>
            <person name="Bhonagiri V."/>
            <person name="Waters C."/>
            <person name="Tu K.C."/>
            <person name="Irgon J."/>
            <person name="Wilson R.K."/>
        </authorList>
    </citation>
    <scope>NUCLEOTIDE SEQUENCE [LARGE SCALE GENOMIC DNA]</scope>
    <source>
        <strain evidence="3">ATCC BAA-1116 / BB120</strain>
    </source>
</reference>
<dbReference type="Proteomes" id="UP000008152">
    <property type="component" value="Chromosome II"/>
</dbReference>
<proteinExistence type="predicted"/>
<keyword evidence="1" id="KW-0812">Transmembrane</keyword>
<keyword evidence="1" id="KW-1133">Transmembrane helix</keyword>
<organism evidence="2 3">
    <name type="scientific">Vibrio campbellii (strain ATCC BAA-1116)</name>
    <dbReference type="NCBI Taxonomy" id="2902295"/>
    <lineage>
        <taxon>Bacteria</taxon>
        <taxon>Pseudomonadati</taxon>
        <taxon>Pseudomonadota</taxon>
        <taxon>Gammaproteobacteria</taxon>
        <taxon>Vibrionales</taxon>
        <taxon>Vibrionaceae</taxon>
        <taxon>Vibrio</taxon>
    </lineage>
</organism>
<sequence length="53" mass="6146">MNEYVTHGQLVEIIALFDHLSMMNAIITIIVYDLFRSGLGKLCDYLKEKKNNE</sequence>
<protein>
    <submittedName>
        <fullName evidence="2">Uncharacterized protein</fullName>
    </submittedName>
</protein>
<dbReference type="PATRIC" id="fig|338187.25.peg.4510"/>
<keyword evidence="1" id="KW-0472">Membrane</keyword>
<evidence type="ECO:0000313" key="2">
    <source>
        <dbReference type="EMBL" id="ABU73663.1"/>
    </source>
</evidence>
<gene>
    <name evidence="2" type="ordered locus">VIBHAR_05769</name>
</gene>
<feature type="transmembrane region" description="Helical" evidence="1">
    <location>
        <begin position="13"/>
        <end position="35"/>
    </location>
</feature>
<name>A7N8J1_VIBC1</name>
<evidence type="ECO:0000313" key="3">
    <source>
        <dbReference type="Proteomes" id="UP000008152"/>
    </source>
</evidence>